<reference evidence="2" key="1">
    <citation type="journal article" date="2007" name="Environ. Microbiol.">
        <title>Proteorhodopsin photosystem gene clusters exhibit co-evolutionary trends and shared ancestry among diverse marine microbial phyla.</title>
        <authorList>
            <person name="McCarren J."/>
            <person name="Delong E.F."/>
        </authorList>
    </citation>
    <scope>NUCLEOTIDE SEQUENCE</scope>
</reference>
<sequence>MFPDNLYNKYESNITLVNFMSQIIPKSLILTFLLIQSSFILSNVEDETYVIGFGSCITEKREQPIWEAINDEDVDEFFFMGDNVYGDSEDGLLNDMKASYEKQKQMFPKWIFSKKLNAIWDDHDYGKNDGGKEYPLKTQAQELFLKFWDVDKEDPRHTRKGIYFSEEKEILGTRVNLIALDTRYHRSPLGQESKPYSAVKDKTKTMLGEEQWQWLEKVVEKASDMIIIVSSIQVMATNHGFEKWHNFPHERLKLLNLLESQKKPVIILSGDRHRAGYYKNDSLIEITSSSMNKPPARTITAIWDTFFKESDELLVGEMYSKENYGTIVFNKESKVSVYLKDLNGDEIFSVQL</sequence>
<evidence type="ECO:0000313" key="2">
    <source>
        <dbReference type="EMBL" id="ABL97709.1"/>
    </source>
</evidence>
<dbReference type="PANTHER" id="PTHR33987:SF1">
    <property type="entry name" value="CALCINEURIN-LIKE METALLO-PHOSPHOESTERASE SUPERFAMILY PROTEIN"/>
    <property type="match status" value="1"/>
</dbReference>
<dbReference type="EMBL" id="EF089399">
    <property type="protein sequence ID" value="ABL97709.1"/>
    <property type="molecule type" value="Genomic_DNA"/>
</dbReference>
<dbReference type="SUPFAM" id="SSF56300">
    <property type="entry name" value="Metallo-dependent phosphatases"/>
    <property type="match status" value="1"/>
</dbReference>
<dbReference type="InterPro" id="IPR029052">
    <property type="entry name" value="Metallo-depent_PP-like"/>
</dbReference>
<dbReference type="AlphaFoldDB" id="A4GHZ8"/>
<accession>A4GHZ8</accession>
<dbReference type="PANTHER" id="PTHR33987">
    <property type="entry name" value="CALCINEURIN-LIKE METALLO-PHOSPHOESTERASE SUPERFAMILY PROTEIN"/>
    <property type="match status" value="1"/>
</dbReference>
<proteinExistence type="predicted"/>
<name>A4GHZ8_9BACT</name>
<gene>
    <name evidence="2" type="ORF">MBMO_EB0-39H12.0085</name>
</gene>
<dbReference type="Pfam" id="PF09423">
    <property type="entry name" value="PhoD"/>
    <property type="match status" value="1"/>
</dbReference>
<feature type="domain" description="PhoD-like phosphatase metallophosphatase" evidence="1">
    <location>
        <begin position="132"/>
        <end position="276"/>
    </location>
</feature>
<dbReference type="InterPro" id="IPR018946">
    <property type="entry name" value="PhoD-like_MPP"/>
</dbReference>
<organism evidence="2">
    <name type="scientific">uncultured marine bacterium EB0_39H12</name>
    <dbReference type="NCBI Taxonomy" id="415437"/>
    <lineage>
        <taxon>Bacteria</taxon>
        <taxon>environmental samples</taxon>
    </lineage>
</organism>
<protein>
    <submittedName>
        <fullName evidence="2">Putative alkaline phosphatase</fullName>
    </submittedName>
</protein>
<dbReference type="Gene3D" id="3.60.21.70">
    <property type="entry name" value="PhoD-like phosphatase"/>
    <property type="match status" value="1"/>
</dbReference>
<dbReference type="CDD" id="cd07389">
    <property type="entry name" value="MPP_PhoD"/>
    <property type="match status" value="1"/>
</dbReference>
<dbReference type="InterPro" id="IPR038607">
    <property type="entry name" value="PhoD-like_sf"/>
</dbReference>
<evidence type="ECO:0000259" key="1">
    <source>
        <dbReference type="Pfam" id="PF09423"/>
    </source>
</evidence>